<feature type="transmembrane region" description="Helical" evidence="6">
    <location>
        <begin position="274"/>
        <end position="296"/>
    </location>
</feature>
<comment type="subcellular location">
    <subcellularLocation>
        <location evidence="1">Membrane</location>
        <topology evidence="1">Multi-pass membrane protein</topology>
    </subcellularLocation>
</comment>
<feature type="transmembrane region" description="Helical" evidence="6">
    <location>
        <begin position="167"/>
        <end position="184"/>
    </location>
</feature>
<keyword evidence="3 6" id="KW-0812">Transmembrane</keyword>
<feature type="transmembrane region" description="Helical" evidence="6">
    <location>
        <begin position="308"/>
        <end position="329"/>
    </location>
</feature>
<feature type="transmembrane region" description="Helical" evidence="6">
    <location>
        <begin position="551"/>
        <end position="576"/>
    </location>
</feature>
<feature type="transmembrane region" description="Helical" evidence="6">
    <location>
        <begin position="42"/>
        <end position="61"/>
    </location>
</feature>
<accession>A0ABX6VC39</accession>
<gene>
    <name evidence="7" type="ORF">FM038_023515</name>
</gene>
<evidence type="ECO:0000256" key="5">
    <source>
        <dbReference type="ARBA" id="ARBA00023136"/>
    </source>
</evidence>
<proteinExistence type="predicted"/>
<dbReference type="PANTHER" id="PTHR31645:SF0">
    <property type="entry name" value="OLIGOPEPTIDE TRANSPORTER YGL114W-RELATED"/>
    <property type="match status" value="1"/>
</dbReference>
<dbReference type="RefSeq" id="WP_142873534.1">
    <property type="nucleotide sequence ID" value="NZ_CP045503.2"/>
</dbReference>
<dbReference type="PANTHER" id="PTHR31645">
    <property type="entry name" value="OLIGOPEPTIDE TRANSPORTER YGL114W-RELATED"/>
    <property type="match status" value="1"/>
</dbReference>
<evidence type="ECO:0000256" key="1">
    <source>
        <dbReference type="ARBA" id="ARBA00004141"/>
    </source>
</evidence>
<dbReference type="InterPro" id="IPR004813">
    <property type="entry name" value="OPT"/>
</dbReference>
<feature type="transmembrane region" description="Helical" evidence="6">
    <location>
        <begin position="110"/>
        <end position="131"/>
    </location>
</feature>
<feature type="transmembrane region" description="Helical" evidence="6">
    <location>
        <begin position="221"/>
        <end position="254"/>
    </location>
</feature>
<evidence type="ECO:0000256" key="6">
    <source>
        <dbReference type="SAM" id="Phobius"/>
    </source>
</evidence>
<evidence type="ECO:0000313" key="7">
    <source>
        <dbReference type="EMBL" id="QPG59993.1"/>
    </source>
</evidence>
<evidence type="ECO:0000256" key="2">
    <source>
        <dbReference type="ARBA" id="ARBA00022448"/>
    </source>
</evidence>
<dbReference type="Proteomes" id="UP000316416">
    <property type="component" value="Chromosome"/>
</dbReference>
<feature type="transmembrane region" description="Helical" evidence="6">
    <location>
        <begin position="514"/>
        <end position="539"/>
    </location>
</feature>
<feature type="transmembrane region" description="Helical" evidence="6">
    <location>
        <begin position="14"/>
        <end position="36"/>
    </location>
</feature>
<feature type="transmembrane region" description="Helical" evidence="6">
    <location>
        <begin position="421"/>
        <end position="443"/>
    </location>
</feature>
<organism evidence="7 8">
    <name type="scientific">Shewanella eurypsychrophilus</name>
    <dbReference type="NCBI Taxonomy" id="2593656"/>
    <lineage>
        <taxon>Bacteria</taxon>
        <taxon>Pseudomonadati</taxon>
        <taxon>Pseudomonadota</taxon>
        <taxon>Gammaproteobacteria</taxon>
        <taxon>Alteromonadales</taxon>
        <taxon>Shewanellaceae</taxon>
        <taxon>Shewanella</taxon>
    </lineage>
</organism>
<keyword evidence="4 6" id="KW-1133">Transmembrane helix</keyword>
<dbReference type="Pfam" id="PF03169">
    <property type="entry name" value="OPT"/>
    <property type="match status" value="2"/>
</dbReference>
<evidence type="ECO:0000256" key="3">
    <source>
        <dbReference type="ARBA" id="ARBA00022692"/>
    </source>
</evidence>
<evidence type="ECO:0000313" key="8">
    <source>
        <dbReference type="Proteomes" id="UP000316416"/>
    </source>
</evidence>
<keyword evidence="2" id="KW-0813">Transport</keyword>
<reference evidence="7" key="1">
    <citation type="submission" date="2021-07" db="EMBL/GenBank/DDBJ databases">
        <title>Shewanella sp. YLB-07 whole genome sequence.</title>
        <authorList>
            <person name="Yu L."/>
        </authorList>
    </citation>
    <scope>NUCLEOTIDE SEQUENCE</scope>
    <source>
        <strain evidence="7">YLB-08</strain>
    </source>
</reference>
<keyword evidence="8" id="KW-1185">Reference proteome</keyword>
<dbReference type="EMBL" id="CP045503">
    <property type="protein sequence ID" value="QPG59993.1"/>
    <property type="molecule type" value="Genomic_DNA"/>
</dbReference>
<dbReference type="InterPro" id="IPR045035">
    <property type="entry name" value="YSL-like"/>
</dbReference>
<sequence length="577" mass="61684">MPTSVPNTMNHTSLSIRAIISGMFFGSILTVCNIYMGLKVGWTLNLSVLAALLGFIFWHGAHSLFNTKKWSVTESNIQQTATSAACSTMAAGLVAPIPAYLIITGSPFEYWPMVIWMIAISLLGICVASALRPAMVNNPRLPFPAGIATAEVIRDIFDNGQEAKKKIRALFIAAAVALSHRIIFPGSMKLSLGFSIPGYGALTGTSISAKNLGFVLEPSYMLLAFGSIIGLRSALSIMLGCIIGWIGLGPYILGQGWELAGPTDASWFVYLVDWLLWPGVSLMLASSITSTAIVLLRSNKNKRLALEWHWQEYTFLALLTPLIVSLQIYFFDISLFAAILAVPLAFIFAVVAAQVVGETGIPPMGALGKMSQLSFAVISPGNISTNLMTGNVSGGAAGQATDLLNDLKAGYLLGTSPRQQFIAQACGIVTGCLVSAAIFMLLIPNPATQLMTEQWPAPGVAIWKSVAIALTEGLEAIPQSARYAMFIGIIAATINEILPLLIKEKWHRYLPSMSAMGLAFVLPAQVSIMLFIGAILAWGLRLIAPKWSQRFMLAIAAGCIAGESIAGVLGSIFYLLF</sequence>
<name>A0ABX6VC39_9GAMM</name>
<feature type="transmembrane region" description="Helical" evidence="6">
    <location>
        <begin position="335"/>
        <end position="356"/>
    </location>
</feature>
<feature type="transmembrane region" description="Helical" evidence="6">
    <location>
        <begin position="483"/>
        <end position="502"/>
    </location>
</feature>
<feature type="transmembrane region" description="Helical" evidence="6">
    <location>
        <begin position="190"/>
        <end position="209"/>
    </location>
</feature>
<feature type="transmembrane region" description="Helical" evidence="6">
    <location>
        <begin position="82"/>
        <end position="104"/>
    </location>
</feature>
<keyword evidence="5 6" id="KW-0472">Membrane</keyword>
<evidence type="ECO:0000256" key="4">
    <source>
        <dbReference type="ARBA" id="ARBA00022989"/>
    </source>
</evidence>
<protein>
    <submittedName>
        <fullName evidence="7">OPT/YSL family transporter</fullName>
    </submittedName>
</protein>